<proteinExistence type="predicted"/>
<accession>A0ABR7X3L0</accession>
<comment type="caution">
    <text evidence="2">The sequence shown here is derived from an EMBL/GenBank/DDBJ whole genome shotgun (WGS) entry which is preliminary data.</text>
</comment>
<feature type="transmembrane region" description="Helical" evidence="1">
    <location>
        <begin position="49"/>
        <end position="66"/>
    </location>
</feature>
<feature type="transmembrane region" description="Helical" evidence="1">
    <location>
        <begin position="16"/>
        <end position="37"/>
    </location>
</feature>
<name>A0ABR7X3L0_9SPHI</name>
<sequence>MLSNNNEKQKSPKRRFLLILGVTAFVGLLVFGLLIIFRDSFLEQLPKPQKTIFGCVVIVYAVLRFARYLRKDPNENEV</sequence>
<evidence type="ECO:0008006" key="4">
    <source>
        <dbReference type="Google" id="ProtNLM"/>
    </source>
</evidence>
<organism evidence="2 3">
    <name type="scientific">Mucilaginibacter rigui</name>
    <dbReference type="NCBI Taxonomy" id="534635"/>
    <lineage>
        <taxon>Bacteria</taxon>
        <taxon>Pseudomonadati</taxon>
        <taxon>Bacteroidota</taxon>
        <taxon>Sphingobacteriia</taxon>
        <taxon>Sphingobacteriales</taxon>
        <taxon>Sphingobacteriaceae</taxon>
        <taxon>Mucilaginibacter</taxon>
    </lineage>
</organism>
<evidence type="ECO:0000313" key="3">
    <source>
        <dbReference type="Proteomes" id="UP000618754"/>
    </source>
</evidence>
<evidence type="ECO:0000313" key="2">
    <source>
        <dbReference type="EMBL" id="MBD1385181.1"/>
    </source>
</evidence>
<keyword evidence="1" id="KW-1133">Transmembrane helix</keyword>
<dbReference type="RefSeq" id="WP_191175071.1">
    <property type="nucleotide sequence ID" value="NZ_JACWMW010000002.1"/>
</dbReference>
<dbReference type="EMBL" id="JACWMW010000002">
    <property type="protein sequence ID" value="MBD1385181.1"/>
    <property type="molecule type" value="Genomic_DNA"/>
</dbReference>
<keyword evidence="1" id="KW-0812">Transmembrane</keyword>
<protein>
    <recommendedName>
        <fullName evidence="4">DUF3098 domain-containing protein</fullName>
    </recommendedName>
</protein>
<keyword evidence="1" id="KW-0472">Membrane</keyword>
<keyword evidence="3" id="KW-1185">Reference proteome</keyword>
<dbReference type="Proteomes" id="UP000618754">
    <property type="component" value="Unassembled WGS sequence"/>
</dbReference>
<evidence type="ECO:0000256" key="1">
    <source>
        <dbReference type="SAM" id="Phobius"/>
    </source>
</evidence>
<gene>
    <name evidence="2" type="ORF">IDJ75_07810</name>
</gene>
<reference evidence="2 3" key="1">
    <citation type="submission" date="2020-09" db="EMBL/GenBank/DDBJ databases">
        <title>Novel species of Mucilaginibacter isolated from a glacier on the Tibetan Plateau.</title>
        <authorList>
            <person name="Liu Q."/>
            <person name="Xin Y.-H."/>
        </authorList>
    </citation>
    <scope>NUCLEOTIDE SEQUENCE [LARGE SCALE GENOMIC DNA]</scope>
    <source>
        <strain evidence="2 3">CGMCC 1.13878</strain>
    </source>
</reference>